<dbReference type="AlphaFoldDB" id="A0A6C0DJY2"/>
<sequence>MFCLTYLAAIAGLVGILTAHRRDILLRPHHQTLDNYEILHLMPTGVHLLNWRGKPVKPAYMILQPDGQPLFYDLNTNRTIGNISAYTGLNGIKTAEHAVRLTGGVFKSWSLLDLRGYKPILPPIGPFGRRMYQRKNETWWLRAQQNYRALR</sequence>
<evidence type="ECO:0000313" key="1">
    <source>
        <dbReference type="EMBL" id="QHT15865.1"/>
    </source>
</evidence>
<proteinExistence type="predicted"/>
<reference evidence="1" key="1">
    <citation type="journal article" date="2020" name="Nature">
        <title>Giant virus diversity and host interactions through global metagenomics.</title>
        <authorList>
            <person name="Schulz F."/>
            <person name="Roux S."/>
            <person name="Paez-Espino D."/>
            <person name="Jungbluth S."/>
            <person name="Walsh D.A."/>
            <person name="Denef V.J."/>
            <person name="McMahon K.D."/>
            <person name="Konstantinidis K.T."/>
            <person name="Eloe-Fadrosh E.A."/>
            <person name="Kyrpides N.C."/>
            <person name="Woyke T."/>
        </authorList>
    </citation>
    <scope>NUCLEOTIDE SEQUENCE</scope>
    <source>
        <strain evidence="1">GVMAG-M-3300023174-176</strain>
    </source>
</reference>
<dbReference type="EMBL" id="MN739613">
    <property type="protein sequence ID" value="QHT15865.1"/>
    <property type="molecule type" value="Genomic_DNA"/>
</dbReference>
<accession>A0A6C0DJY2</accession>
<name>A0A6C0DJY2_9ZZZZ</name>
<organism evidence="1">
    <name type="scientific">viral metagenome</name>
    <dbReference type="NCBI Taxonomy" id="1070528"/>
    <lineage>
        <taxon>unclassified sequences</taxon>
        <taxon>metagenomes</taxon>
        <taxon>organismal metagenomes</taxon>
    </lineage>
</organism>
<protein>
    <submittedName>
        <fullName evidence="1">Uncharacterized protein</fullName>
    </submittedName>
</protein>